<dbReference type="GO" id="GO:0004497">
    <property type="term" value="F:monooxygenase activity"/>
    <property type="evidence" value="ECO:0007669"/>
    <property type="project" value="UniProtKB-KW"/>
</dbReference>
<keyword evidence="6" id="KW-1133">Transmembrane helix</keyword>
<feature type="binding site" description="axial binding residue" evidence="4">
    <location>
        <position position="460"/>
    </location>
    <ligand>
        <name>heme</name>
        <dbReference type="ChEBI" id="CHEBI:30413"/>
    </ligand>
    <ligandPart>
        <name>Fe</name>
        <dbReference type="ChEBI" id="CHEBI:18248"/>
    </ligandPart>
</feature>
<keyword evidence="5" id="KW-0503">Monooxygenase</keyword>
<dbReference type="PANTHER" id="PTHR47955:SF15">
    <property type="entry name" value="CYTOCHROME P450 71A2-LIKE"/>
    <property type="match status" value="1"/>
</dbReference>
<dbReference type="GO" id="GO:0020037">
    <property type="term" value="F:heme binding"/>
    <property type="evidence" value="ECO:0007669"/>
    <property type="project" value="InterPro"/>
</dbReference>
<dbReference type="AlphaFoldDB" id="A0AAW1WUS5"/>
<dbReference type="Proteomes" id="UP001457282">
    <property type="component" value="Unassembled WGS sequence"/>
</dbReference>
<sequence length="519" mass="58828">MNLLKTMLELKETFSLALIVAIFLIIVYRWSFTTTANNSPPSPPKLPIIGNLHQLGLQTHRSLGALSQRHGPLMLLHFGSVPILVASSLEAAREIMRTHDLTFSNRPKSVIFEKLLYNYKDVTSAPYGEYWRQVKSICVLNLLSNKRVRSFRSVREEEIKSMMNEITKCSSSSRVLNLSEMFGTLTNDIVCRVALGRKYSSIDRAEDGTTILELVLEFEELMGSFHIGDFIPWLAWLSRVNGLHAKLEKVSKQFDDLLDRVIQEHVDHSSRSGNDGLAQIENNNQKDFVDVLLEIEKGNSLGLPFDNVSIKALIVDMFVAGSDTTHTFLEWAMTELLRHPRIMSKLQNEVRGIVGKKADITEQDLNEMHYLKAVIKETLRLHPPVPLLLPRKSTQDVKINGYDIKANTQVIVNAWQIGRDSKSYHKPEEYDPKRFLIHSGIDYKGNDFQFIPFGAGRRICPGIQFAMAIIEIALANLVHKFNWALPGEARSDDLDMTESIGITVHRKYPLKVVASPYSC</sequence>
<dbReference type="PROSITE" id="PS00086">
    <property type="entry name" value="CYTOCHROME_P450"/>
    <property type="match status" value="1"/>
</dbReference>
<proteinExistence type="inferred from homology"/>
<gene>
    <name evidence="7" type="ORF">M0R45_024927</name>
</gene>
<dbReference type="InterPro" id="IPR036396">
    <property type="entry name" value="Cyt_P450_sf"/>
</dbReference>
<keyword evidence="4 5" id="KW-0349">Heme</keyword>
<dbReference type="CDD" id="cd11072">
    <property type="entry name" value="CYP71-like"/>
    <property type="match status" value="1"/>
</dbReference>
<keyword evidence="6" id="KW-0812">Transmembrane</keyword>
<dbReference type="SUPFAM" id="SSF48264">
    <property type="entry name" value="Cytochrome P450"/>
    <property type="match status" value="1"/>
</dbReference>
<comment type="caution">
    <text evidence="7">The sequence shown here is derived from an EMBL/GenBank/DDBJ whole genome shotgun (WGS) entry which is preliminary data.</text>
</comment>
<dbReference type="FunFam" id="1.10.630.10:FF:000011">
    <property type="entry name" value="Cytochrome P450 83B1"/>
    <property type="match status" value="1"/>
</dbReference>
<comment type="similarity">
    <text evidence="1 5">Belongs to the cytochrome P450 family.</text>
</comment>
<dbReference type="InterPro" id="IPR002401">
    <property type="entry name" value="Cyt_P450_E_grp-I"/>
</dbReference>
<dbReference type="PANTHER" id="PTHR47955">
    <property type="entry name" value="CYTOCHROME P450 FAMILY 71 PROTEIN"/>
    <property type="match status" value="1"/>
</dbReference>
<evidence type="ECO:0000313" key="7">
    <source>
        <dbReference type="EMBL" id="KAK9927760.1"/>
    </source>
</evidence>
<evidence type="ECO:0000256" key="5">
    <source>
        <dbReference type="RuleBase" id="RU000461"/>
    </source>
</evidence>
<name>A0AAW1WUS5_RUBAR</name>
<evidence type="ECO:0000313" key="8">
    <source>
        <dbReference type="Proteomes" id="UP001457282"/>
    </source>
</evidence>
<dbReference type="PRINTS" id="PR00463">
    <property type="entry name" value="EP450I"/>
</dbReference>
<evidence type="ECO:0000256" key="2">
    <source>
        <dbReference type="ARBA" id="ARBA00022723"/>
    </source>
</evidence>
<reference evidence="7 8" key="1">
    <citation type="journal article" date="2023" name="G3 (Bethesda)">
        <title>A chromosome-length genome assembly and annotation of blackberry (Rubus argutus, cv. 'Hillquist').</title>
        <authorList>
            <person name="Bruna T."/>
            <person name="Aryal R."/>
            <person name="Dudchenko O."/>
            <person name="Sargent D.J."/>
            <person name="Mead D."/>
            <person name="Buti M."/>
            <person name="Cavallini A."/>
            <person name="Hytonen T."/>
            <person name="Andres J."/>
            <person name="Pham M."/>
            <person name="Weisz D."/>
            <person name="Mascagni F."/>
            <person name="Usai G."/>
            <person name="Natali L."/>
            <person name="Bassil N."/>
            <person name="Fernandez G.E."/>
            <person name="Lomsadze A."/>
            <person name="Armour M."/>
            <person name="Olukolu B."/>
            <person name="Poorten T."/>
            <person name="Britton C."/>
            <person name="Davik J."/>
            <person name="Ashrafi H."/>
            <person name="Aiden E.L."/>
            <person name="Borodovsky M."/>
            <person name="Worthington M."/>
        </authorList>
    </citation>
    <scope>NUCLEOTIDE SEQUENCE [LARGE SCALE GENOMIC DNA]</scope>
    <source>
        <strain evidence="7">PI 553951</strain>
    </source>
</reference>
<evidence type="ECO:0008006" key="9">
    <source>
        <dbReference type="Google" id="ProtNLM"/>
    </source>
</evidence>
<keyword evidence="2 4" id="KW-0479">Metal-binding</keyword>
<dbReference type="PRINTS" id="PR00385">
    <property type="entry name" value="P450"/>
</dbReference>
<comment type="cofactor">
    <cofactor evidence="4">
        <name>heme</name>
        <dbReference type="ChEBI" id="CHEBI:30413"/>
    </cofactor>
</comment>
<evidence type="ECO:0000256" key="3">
    <source>
        <dbReference type="ARBA" id="ARBA00023004"/>
    </source>
</evidence>
<dbReference type="GO" id="GO:0016705">
    <property type="term" value="F:oxidoreductase activity, acting on paired donors, with incorporation or reduction of molecular oxygen"/>
    <property type="evidence" value="ECO:0007669"/>
    <property type="project" value="InterPro"/>
</dbReference>
<keyword evidence="6" id="KW-0472">Membrane</keyword>
<dbReference type="GO" id="GO:0005506">
    <property type="term" value="F:iron ion binding"/>
    <property type="evidence" value="ECO:0007669"/>
    <property type="project" value="InterPro"/>
</dbReference>
<dbReference type="EMBL" id="JBEDUW010000005">
    <property type="protein sequence ID" value="KAK9927760.1"/>
    <property type="molecule type" value="Genomic_DNA"/>
</dbReference>
<dbReference type="Gene3D" id="1.10.630.10">
    <property type="entry name" value="Cytochrome P450"/>
    <property type="match status" value="1"/>
</dbReference>
<dbReference type="InterPro" id="IPR001128">
    <property type="entry name" value="Cyt_P450"/>
</dbReference>
<evidence type="ECO:0000256" key="1">
    <source>
        <dbReference type="ARBA" id="ARBA00010617"/>
    </source>
</evidence>
<accession>A0AAW1WUS5</accession>
<keyword evidence="3 4" id="KW-0408">Iron</keyword>
<dbReference type="Pfam" id="PF00067">
    <property type="entry name" value="p450"/>
    <property type="match status" value="1"/>
</dbReference>
<protein>
    <recommendedName>
        <fullName evidence="9">Cytochrome P450</fullName>
    </recommendedName>
</protein>
<keyword evidence="8" id="KW-1185">Reference proteome</keyword>
<keyword evidence="5" id="KW-0560">Oxidoreductase</keyword>
<evidence type="ECO:0000256" key="6">
    <source>
        <dbReference type="SAM" id="Phobius"/>
    </source>
</evidence>
<dbReference type="InterPro" id="IPR017972">
    <property type="entry name" value="Cyt_P450_CS"/>
</dbReference>
<feature type="transmembrane region" description="Helical" evidence="6">
    <location>
        <begin position="12"/>
        <end position="32"/>
    </location>
</feature>
<organism evidence="7 8">
    <name type="scientific">Rubus argutus</name>
    <name type="common">Southern blackberry</name>
    <dbReference type="NCBI Taxonomy" id="59490"/>
    <lineage>
        <taxon>Eukaryota</taxon>
        <taxon>Viridiplantae</taxon>
        <taxon>Streptophyta</taxon>
        <taxon>Embryophyta</taxon>
        <taxon>Tracheophyta</taxon>
        <taxon>Spermatophyta</taxon>
        <taxon>Magnoliopsida</taxon>
        <taxon>eudicotyledons</taxon>
        <taxon>Gunneridae</taxon>
        <taxon>Pentapetalae</taxon>
        <taxon>rosids</taxon>
        <taxon>fabids</taxon>
        <taxon>Rosales</taxon>
        <taxon>Rosaceae</taxon>
        <taxon>Rosoideae</taxon>
        <taxon>Rosoideae incertae sedis</taxon>
        <taxon>Rubus</taxon>
    </lineage>
</organism>
<evidence type="ECO:0000256" key="4">
    <source>
        <dbReference type="PIRSR" id="PIRSR602401-1"/>
    </source>
</evidence>